<evidence type="ECO:0000313" key="1">
    <source>
        <dbReference type="EMBL" id="CAG8795609.1"/>
    </source>
</evidence>
<dbReference type="Gene3D" id="3.10.20.90">
    <property type="entry name" value="Phosphatidylinositol 3-kinase Catalytic Subunit, Chain A, domain 1"/>
    <property type="match status" value="1"/>
</dbReference>
<evidence type="ECO:0000313" key="2">
    <source>
        <dbReference type="Proteomes" id="UP000789405"/>
    </source>
</evidence>
<dbReference type="PANTHER" id="PTHR36649">
    <property type="entry name" value="UBIQUITIN-LIKE DOMAIN-CONTAINING PROTEIN"/>
    <property type="match status" value="1"/>
</dbReference>
<proteinExistence type="predicted"/>
<organism evidence="1 2">
    <name type="scientific">Dentiscutata erythropus</name>
    <dbReference type="NCBI Taxonomy" id="1348616"/>
    <lineage>
        <taxon>Eukaryota</taxon>
        <taxon>Fungi</taxon>
        <taxon>Fungi incertae sedis</taxon>
        <taxon>Mucoromycota</taxon>
        <taxon>Glomeromycotina</taxon>
        <taxon>Glomeromycetes</taxon>
        <taxon>Diversisporales</taxon>
        <taxon>Gigasporaceae</taxon>
        <taxon>Dentiscutata</taxon>
    </lineage>
</organism>
<dbReference type="AlphaFoldDB" id="A0A9N9P269"/>
<accession>A0A9N9P269</accession>
<protein>
    <submittedName>
        <fullName evidence="1">23382_t:CDS:1</fullName>
    </submittedName>
</protein>
<gene>
    <name evidence="1" type="ORF">DERYTH_LOCUS22312</name>
</gene>
<dbReference type="Gene3D" id="3.90.175.10">
    <property type="entry name" value="Diphtheria Toxin, domain 1"/>
    <property type="match status" value="1"/>
</dbReference>
<reference evidence="1" key="1">
    <citation type="submission" date="2021-06" db="EMBL/GenBank/DDBJ databases">
        <authorList>
            <person name="Kallberg Y."/>
            <person name="Tangrot J."/>
            <person name="Rosling A."/>
        </authorList>
    </citation>
    <scope>NUCLEOTIDE SEQUENCE</scope>
    <source>
        <strain evidence="1">MA453B</strain>
    </source>
</reference>
<name>A0A9N9P269_9GLOM</name>
<dbReference type="Proteomes" id="UP000789405">
    <property type="component" value="Unassembled WGS sequence"/>
</dbReference>
<dbReference type="EMBL" id="CAJVPY010030609">
    <property type="protein sequence ID" value="CAG8795609.1"/>
    <property type="molecule type" value="Genomic_DNA"/>
</dbReference>
<comment type="caution">
    <text evidence="1">The sequence shown here is derived from an EMBL/GenBank/DDBJ whole genome shotgun (WGS) entry which is preliminary data.</text>
</comment>
<dbReference type="OrthoDB" id="428577at2759"/>
<sequence>MAFTALIGEIYKFISEKEFQNRQVCSEINAAGSFYQKIDIKSFHQINLVGSKLNNKDIPPNKQILMDLGNQLKNEHKLSDYCGDDIGFTLYLSLNLREGEHTPIGYINDDELDLPYNYDFTNINNLGKTFMRSGIHYKKCYALKVTGKYDNVSYHGTAECNAKSIAKEGYDLSKGKQFVYGKGIYSTPDIHIAKQYAMQFEYEENTYVVVLQNRVNPATLKRFPVDN</sequence>
<dbReference type="InterPro" id="IPR029071">
    <property type="entry name" value="Ubiquitin-like_domsf"/>
</dbReference>
<dbReference type="SUPFAM" id="SSF56399">
    <property type="entry name" value="ADP-ribosylation"/>
    <property type="match status" value="1"/>
</dbReference>
<dbReference type="PANTHER" id="PTHR36649:SF28">
    <property type="entry name" value="UBIQUITIN-LIKE DOMAIN-CONTAINING PROTEIN"/>
    <property type="match status" value="1"/>
</dbReference>
<feature type="non-terminal residue" evidence="1">
    <location>
        <position position="227"/>
    </location>
</feature>
<dbReference type="SUPFAM" id="SSF54236">
    <property type="entry name" value="Ubiquitin-like"/>
    <property type="match status" value="1"/>
</dbReference>
<keyword evidence="2" id="KW-1185">Reference proteome</keyword>